<dbReference type="GO" id="GO:0005524">
    <property type="term" value="F:ATP binding"/>
    <property type="evidence" value="ECO:0007669"/>
    <property type="project" value="UniProtKB-KW"/>
</dbReference>
<dbReference type="Pfam" id="PF03412">
    <property type="entry name" value="Peptidase_C39"/>
    <property type="match status" value="1"/>
</dbReference>
<evidence type="ECO:0000256" key="4">
    <source>
        <dbReference type="ARBA" id="ARBA00022741"/>
    </source>
</evidence>
<dbReference type="GO" id="GO:0016887">
    <property type="term" value="F:ATP hydrolysis activity"/>
    <property type="evidence" value="ECO:0007669"/>
    <property type="project" value="InterPro"/>
</dbReference>
<organism evidence="12 13">
    <name type="scientific">Usitatibacter palustris</name>
    <dbReference type="NCBI Taxonomy" id="2732487"/>
    <lineage>
        <taxon>Bacteria</taxon>
        <taxon>Pseudomonadati</taxon>
        <taxon>Pseudomonadota</taxon>
        <taxon>Betaproteobacteria</taxon>
        <taxon>Nitrosomonadales</taxon>
        <taxon>Usitatibacteraceae</taxon>
        <taxon>Usitatibacter</taxon>
    </lineage>
</organism>
<keyword evidence="2" id="KW-1003">Cell membrane</keyword>
<sequence>MAWFPSLFKRRVPVILQSEAPECGIACLAMIASAHGHLTDVSSMRVRLSPSLKGITLKHIAQLGEAMGLSSRGVQVSLESIGKLQLPAILHWDLNHFVVLVEVSGRNMVVHDPARGKRVLTFDEASKHFTGVAMEFTPTAAFQQKDEREKVSSWQLLSVASGFKGTIAQIVLLSFALEVFAIAMPFFLQLVVDRVLVGRDRDLLTVLGLAFGVLVVISVAVTAVRAWVGVYLSTHVNMKLLTTLFAHMVRLPLAWFEKRNIGDIVSKFRSVDAIQRTLTTTFVETAVDGVMVILTVLVMSYYSLTMTLVVVGGALLYAAARWTFFYPQRYATDEQLAHEARSSTHFIETLRGMMAIKLNLRESERRSSYQNLVVDQTNAGVRVQNVGIAQRAANGLIFGLESVIVIWIGAIAVMDGKFTVGMLYAFIGFKVVFLTRVVNLVDKWNDFRMLDLHAERIADIALADEEHSKPALPGETAAGPLVIEAKNVGYAYGPEGFVFRGVSISVQPGESIAIVGPSGCGKTTLLKVLLGLLPPTEGEVRVNGRLLSDWDMAQYRGRIGAVMQDDQLFVGTIEDNVSFFDPDHDPARVRECAKVAMIDEDISKMPMGYNTIVGSLGAALSGGQKQRVLLARALYRQPKLIFLDEAFDQLDLPLEVEISKHIAGTGVTLVIVSHRPDSAAGADRVVRLDRTGGVVPGI</sequence>
<evidence type="ECO:0000256" key="6">
    <source>
        <dbReference type="ARBA" id="ARBA00022989"/>
    </source>
</evidence>
<keyword evidence="3 8" id="KW-0812">Transmembrane</keyword>
<keyword evidence="4" id="KW-0547">Nucleotide-binding</keyword>
<dbReference type="Gene3D" id="3.40.50.300">
    <property type="entry name" value="P-loop containing nucleotide triphosphate hydrolases"/>
    <property type="match status" value="1"/>
</dbReference>
<protein>
    <submittedName>
        <fullName evidence="12">Toxin RTX-I translocation ATP-binding protein</fullName>
    </submittedName>
</protein>
<dbReference type="InterPro" id="IPR005074">
    <property type="entry name" value="Peptidase_C39"/>
</dbReference>
<gene>
    <name evidence="12" type="primary">apxIB_2</name>
    <name evidence="12" type="ORF">DSM104440_01917</name>
</gene>
<comment type="subcellular location">
    <subcellularLocation>
        <location evidence="1">Cell membrane</location>
        <topology evidence="1">Multi-pass membrane protein</topology>
    </subcellularLocation>
</comment>
<dbReference type="SUPFAM" id="SSF52540">
    <property type="entry name" value="P-loop containing nucleoside triphosphate hydrolases"/>
    <property type="match status" value="1"/>
</dbReference>
<dbReference type="GO" id="GO:0008233">
    <property type="term" value="F:peptidase activity"/>
    <property type="evidence" value="ECO:0007669"/>
    <property type="project" value="InterPro"/>
</dbReference>
<reference evidence="12 13" key="1">
    <citation type="submission" date="2020-04" db="EMBL/GenBank/DDBJ databases">
        <title>Usitatibacter rugosus gen. nov., sp. nov. and Usitatibacter palustris sp. nov., novel members of Usitatibacteraceae fam. nov. within the order Nitrosomonadales isolated from soil.</title>
        <authorList>
            <person name="Huber K.J."/>
            <person name="Neumann-Schaal M."/>
            <person name="Geppert A."/>
            <person name="Luckner M."/>
            <person name="Wanner G."/>
            <person name="Overmann J."/>
        </authorList>
    </citation>
    <scope>NUCLEOTIDE SEQUENCE [LARGE SCALE GENOMIC DNA]</scope>
    <source>
        <strain evidence="12 13">Swamp67</strain>
    </source>
</reference>
<dbReference type="SUPFAM" id="SSF90123">
    <property type="entry name" value="ABC transporter transmembrane region"/>
    <property type="match status" value="1"/>
</dbReference>
<proteinExistence type="predicted"/>
<dbReference type="Pfam" id="PF00664">
    <property type="entry name" value="ABC_membrane"/>
    <property type="match status" value="1"/>
</dbReference>
<feature type="transmembrane region" description="Helical" evidence="8">
    <location>
        <begin position="301"/>
        <end position="320"/>
    </location>
</feature>
<dbReference type="InterPro" id="IPR011527">
    <property type="entry name" value="ABC1_TM_dom"/>
</dbReference>
<dbReference type="RefSeq" id="WP_171162094.1">
    <property type="nucleotide sequence ID" value="NZ_CP053073.1"/>
</dbReference>
<dbReference type="SMART" id="SM00382">
    <property type="entry name" value="AAA"/>
    <property type="match status" value="1"/>
</dbReference>
<dbReference type="CDD" id="cd18567">
    <property type="entry name" value="ABC_6TM_CvaB_RaxB_like"/>
    <property type="match status" value="1"/>
</dbReference>
<feature type="transmembrane region" description="Helical" evidence="8">
    <location>
        <begin position="392"/>
        <end position="414"/>
    </location>
</feature>
<evidence type="ECO:0000313" key="12">
    <source>
        <dbReference type="EMBL" id="QJR15100.1"/>
    </source>
</evidence>
<dbReference type="Gene3D" id="3.90.70.10">
    <property type="entry name" value="Cysteine proteinases"/>
    <property type="match status" value="1"/>
</dbReference>
<dbReference type="InterPro" id="IPR027417">
    <property type="entry name" value="P-loop_NTPase"/>
</dbReference>
<dbReference type="KEGG" id="upl:DSM104440_01917"/>
<dbReference type="GO" id="GO:0005886">
    <property type="term" value="C:plasma membrane"/>
    <property type="evidence" value="ECO:0007669"/>
    <property type="project" value="UniProtKB-SubCell"/>
</dbReference>
<dbReference type="PROSITE" id="PS00211">
    <property type="entry name" value="ABC_TRANSPORTER_1"/>
    <property type="match status" value="1"/>
</dbReference>
<keyword evidence="13" id="KW-1185">Reference proteome</keyword>
<dbReference type="Proteomes" id="UP000503096">
    <property type="component" value="Chromosome"/>
</dbReference>
<evidence type="ECO:0000256" key="7">
    <source>
        <dbReference type="ARBA" id="ARBA00023136"/>
    </source>
</evidence>
<dbReference type="PROSITE" id="PS50893">
    <property type="entry name" value="ABC_TRANSPORTER_2"/>
    <property type="match status" value="1"/>
</dbReference>
<evidence type="ECO:0000256" key="8">
    <source>
        <dbReference type="SAM" id="Phobius"/>
    </source>
</evidence>
<dbReference type="InterPro" id="IPR017871">
    <property type="entry name" value="ABC_transporter-like_CS"/>
</dbReference>
<name>A0A6M4H6F7_9PROT</name>
<dbReference type="PROSITE" id="PS50929">
    <property type="entry name" value="ABC_TM1F"/>
    <property type="match status" value="1"/>
</dbReference>
<dbReference type="InterPro" id="IPR003439">
    <property type="entry name" value="ABC_transporter-like_ATP-bd"/>
</dbReference>
<evidence type="ECO:0000256" key="1">
    <source>
        <dbReference type="ARBA" id="ARBA00004651"/>
    </source>
</evidence>
<dbReference type="GO" id="GO:0140359">
    <property type="term" value="F:ABC-type transporter activity"/>
    <property type="evidence" value="ECO:0007669"/>
    <property type="project" value="InterPro"/>
</dbReference>
<keyword evidence="6 8" id="KW-1133">Transmembrane helix</keyword>
<dbReference type="PROSITE" id="PS50990">
    <property type="entry name" value="PEPTIDASE_C39"/>
    <property type="match status" value="1"/>
</dbReference>
<dbReference type="InParanoid" id="A0A6M4H6F7"/>
<evidence type="ECO:0000259" key="10">
    <source>
        <dbReference type="PROSITE" id="PS50929"/>
    </source>
</evidence>
<evidence type="ECO:0000256" key="3">
    <source>
        <dbReference type="ARBA" id="ARBA00022692"/>
    </source>
</evidence>
<dbReference type="Gene3D" id="1.20.1560.10">
    <property type="entry name" value="ABC transporter type 1, transmembrane domain"/>
    <property type="match status" value="1"/>
</dbReference>
<dbReference type="PANTHER" id="PTHR24221">
    <property type="entry name" value="ATP-BINDING CASSETTE SUB-FAMILY B"/>
    <property type="match status" value="1"/>
</dbReference>
<evidence type="ECO:0000259" key="9">
    <source>
        <dbReference type="PROSITE" id="PS50893"/>
    </source>
</evidence>
<dbReference type="GO" id="GO:0006508">
    <property type="term" value="P:proteolysis"/>
    <property type="evidence" value="ECO:0007669"/>
    <property type="project" value="InterPro"/>
</dbReference>
<dbReference type="EMBL" id="CP053073">
    <property type="protein sequence ID" value="QJR15100.1"/>
    <property type="molecule type" value="Genomic_DNA"/>
</dbReference>
<keyword evidence="7 8" id="KW-0472">Membrane</keyword>
<dbReference type="GO" id="GO:0034040">
    <property type="term" value="F:ATPase-coupled lipid transmembrane transporter activity"/>
    <property type="evidence" value="ECO:0007669"/>
    <property type="project" value="TreeGrafter"/>
</dbReference>
<keyword evidence="5 12" id="KW-0067">ATP-binding</keyword>
<feature type="transmembrane region" description="Helical" evidence="8">
    <location>
        <begin position="420"/>
        <end position="441"/>
    </location>
</feature>
<dbReference type="PANTHER" id="PTHR24221:SF606">
    <property type="entry name" value="COLICIN V SECRETION-PROCESSING ATP-BINDING PROTEIN"/>
    <property type="match status" value="1"/>
</dbReference>
<evidence type="ECO:0000256" key="2">
    <source>
        <dbReference type="ARBA" id="ARBA00022475"/>
    </source>
</evidence>
<feature type="transmembrane region" description="Helical" evidence="8">
    <location>
        <begin position="277"/>
        <end position="295"/>
    </location>
</feature>
<accession>A0A6M4H6F7</accession>
<dbReference type="InterPro" id="IPR003593">
    <property type="entry name" value="AAA+_ATPase"/>
</dbReference>
<feature type="domain" description="ABC transporter" evidence="9">
    <location>
        <begin position="483"/>
        <end position="698"/>
    </location>
</feature>
<evidence type="ECO:0000256" key="5">
    <source>
        <dbReference type="ARBA" id="ARBA00022840"/>
    </source>
</evidence>
<evidence type="ECO:0000313" key="13">
    <source>
        <dbReference type="Proteomes" id="UP000503096"/>
    </source>
</evidence>
<dbReference type="InterPro" id="IPR036640">
    <property type="entry name" value="ABC1_TM_sf"/>
</dbReference>
<dbReference type="Pfam" id="PF00005">
    <property type="entry name" value="ABC_tran"/>
    <property type="match status" value="1"/>
</dbReference>
<dbReference type="AlphaFoldDB" id="A0A6M4H6F7"/>
<feature type="domain" description="Peptidase C39" evidence="11">
    <location>
        <begin position="17"/>
        <end position="136"/>
    </location>
</feature>
<dbReference type="InterPro" id="IPR039421">
    <property type="entry name" value="Type_1_exporter"/>
</dbReference>
<evidence type="ECO:0000259" key="11">
    <source>
        <dbReference type="PROSITE" id="PS50990"/>
    </source>
</evidence>
<feature type="transmembrane region" description="Helical" evidence="8">
    <location>
        <begin position="203"/>
        <end position="228"/>
    </location>
</feature>
<feature type="domain" description="ABC transmembrane type-1" evidence="10">
    <location>
        <begin position="170"/>
        <end position="449"/>
    </location>
</feature>
<feature type="transmembrane region" description="Helical" evidence="8">
    <location>
        <begin position="167"/>
        <end position="191"/>
    </location>
</feature>